<dbReference type="EC" id="3.1.1.11" evidence="5 10"/>
<dbReference type="GO" id="GO:0030599">
    <property type="term" value="F:pectinesterase activity"/>
    <property type="evidence" value="ECO:0000318"/>
    <property type="project" value="GO_Central"/>
</dbReference>
<dbReference type="Pfam" id="PF01095">
    <property type="entry name" value="Pectinesterase"/>
    <property type="match status" value="1"/>
</dbReference>
<dbReference type="InterPro" id="IPR012334">
    <property type="entry name" value="Pectin_lyas_fold"/>
</dbReference>
<comment type="similarity">
    <text evidence="4">In the C-terminal section; belongs to the pectinesterase family.</text>
</comment>
<evidence type="ECO:0000256" key="5">
    <source>
        <dbReference type="ARBA" id="ARBA00013229"/>
    </source>
</evidence>
<dbReference type="GO" id="GO:0045490">
    <property type="term" value="P:pectin catabolic process"/>
    <property type="evidence" value="ECO:0007669"/>
    <property type="project" value="UniProtKB-UniRule"/>
</dbReference>
<dbReference type="InterPro" id="IPR006501">
    <property type="entry name" value="Pectinesterase_inhib_dom"/>
</dbReference>
<evidence type="ECO:0000313" key="13">
    <source>
        <dbReference type="Proteomes" id="UP000001514"/>
    </source>
</evidence>
<dbReference type="SUPFAM" id="SSF101148">
    <property type="entry name" value="Plant invertase/pectin methylesterase inhibitor"/>
    <property type="match status" value="1"/>
</dbReference>
<evidence type="ECO:0000256" key="8">
    <source>
        <dbReference type="ARBA" id="ARBA00023085"/>
    </source>
</evidence>
<comment type="pathway">
    <text evidence="2 10">Glycan metabolism; pectin degradation; 2-dehydro-3-deoxy-D-gluconate from pectin: step 1/5.</text>
</comment>
<dbReference type="GO" id="GO:0046910">
    <property type="term" value="F:pectinesterase inhibitor activity"/>
    <property type="evidence" value="ECO:0000318"/>
    <property type="project" value="GO_Central"/>
</dbReference>
<dbReference type="PANTHER" id="PTHR31707">
    <property type="entry name" value="PECTINESTERASE"/>
    <property type="match status" value="1"/>
</dbReference>
<evidence type="ECO:0000256" key="7">
    <source>
        <dbReference type="ARBA" id="ARBA00022801"/>
    </source>
</evidence>
<organism evidence="13">
    <name type="scientific">Selaginella moellendorffii</name>
    <name type="common">Spikemoss</name>
    <dbReference type="NCBI Taxonomy" id="88036"/>
    <lineage>
        <taxon>Eukaryota</taxon>
        <taxon>Viridiplantae</taxon>
        <taxon>Streptophyta</taxon>
        <taxon>Embryophyta</taxon>
        <taxon>Tracheophyta</taxon>
        <taxon>Lycopodiopsida</taxon>
        <taxon>Selaginellales</taxon>
        <taxon>Selaginellaceae</taxon>
        <taxon>Selaginella</taxon>
    </lineage>
</organism>
<name>D8R1U3_SELML</name>
<dbReference type="Proteomes" id="UP000001514">
    <property type="component" value="Unassembled WGS sequence"/>
</dbReference>
<keyword evidence="6" id="KW-0134">Cell wall</keyword>
<dbReference type="Gene3D" id="2.160.20.10">
    <property type="entry name" value="Single-stranded right-handed beta-helix, Pectin lyase-like"/>
    <property type="match status" value="1"/>
</dbReference>
<dbReference type="HOGENOM" id="CLU_012243_9_3_1"/>
<reference evidence="12 13" key="1">
    <citation type="journal article" date="2011" name="Science">
        <title>The Selaginella genome identifies genetic changes associated with the evolution of vascular plants.</title>
        <authorList>
            <person name="Banks J.A."/>
            <person name="Nishiyama T."/>
            <person name="Hasebe M."/>
            <person name="Bowman J.L."/>
            <person name="Gribskov M."/>
            <person name="dePamphilis C."/>
            <person name="Albert V.A."/>
            <person name="Aono N."/>
            <person name="Aoyama T."/>
            <person name="Ambrose B.A."/>
            <person name="Ashton N.W."/>
            <person name="Axtell M.J."/>
            <person name="Barker E."/>
            <person name="Barker M.S."/>
            <person name="Bennetzen J.L."/>
            <person name="Bonawitz N.D."/>
            <person name="Chapple C."/>
            <person name="Cheng C."/>
            <person name="Correa L.G."/>
            <person name="Dacre M."/>
            <person name="DeBarry J."/>
            <person name="Dreyer I."/>
            <person name="Elias M."/>
            <person name="Engstrom E.M."/>
            <person name="Estelle M."/>
            <person name="Feng L."/>
            <person name="Finet C."/>
            <person name="Floyd S.K."/>
            <person name="Frommer W.B."/>
            <person name="Fujita T."/>
            <person name="Gramzow L."/>
            <person name="Gutensohn M."/>
            <person name="Harholt J."/>
            <person name="Hattori M."/>
            <person name="Heyl A."/>
            <person name="Hirai T."/>
            <person name="Hiwatashi Y."/>
            <person name="Ishikawa M."/>
            <person name="Iwata M."/>
            <person name="Karol K.G."/>
            <person name="Koehler B."/>
            <person name="Kolukisaoglu U."/>
            <person name="Kubo M."/>
            <person name="Kurata T."/>
            <person name="Lalonde S."/>
            <person name="Li K."/>
            <person name="Li Y."/>
            <person name="Litt A."/>
            <person name="Lyons E."/>
            <person name="Manning G."/>
            <person name="Maruyama T."/>
            <person name="Michael T.P."/>
            <person name="Mikami K."/>
            <person name="Miyazaki S."/>
            <person name="Morinaga S."/>
            <person name="Murata T."/>
            <person name="Mueller-Roeber B."/>
            <person name="Nelson D.R."/>
            <person name="Obara M."/>
            <person name="Oguri Y."/>
            <person name="Olmstead R.G."/>
            <person name="Onodera N."/>
            <person name="Petersen B.L."/>
            <person name="Pils B."/>
            <person name="Prigge M."/>
            <person name="Rensing S.A."/>
            <person name="Riano-Pachon D.M."/>
            <person name="Roberts A.W."/>
            <person name="Sato Y."/>
            <person name="Scheller H.V."/>
            <person name="Schulz B."/>
            <person name="Schulz C."/>
            <person name="Shakirov E.V."/>
            <person name="Shibagaki N."/>
            <person name="Shinohara N."/>
            <person name="Shippen D.E."/>
            <person name="Soerensen I."/>
            <person name="Sotooka R."/>
            <person name="Sugimoto N."/>
            <person name="Sugita M."/>
            <person name="Sumikawa N."/>
            <person name="Tanurdzic M."/>
            <person name="Theissen G."/>
            <person name="Ulvskov P."/>
            <person name="Wakazuki S."/>
            <person name="Weng J.K."/>
            <person name="Willats W.W."/>
            <person name="Wipf D."/>
            <person name="Wolf P.G."/>
            <person name="Yang L."/>
            <person name="Zimmer A.D."/>
            <person name="Zhu Q."/>
            <person name="Mitros T."/>
            <person name="Hellsten U."/>
            <person name="Loque D."/>
            <person name="Otillar R."/>
            <person name="Salamov A."/>
            <person name="Schmutz J."/>
            <person name="Shapiro H."/>
            <person name="Lindquist E."/>
            <person name="Lucas S."/>
            <person name="Rokhsar D."/>
            <person name="Grigoriev I.V."/>
        </authorList>
    </citation>
    <scope>NUCLEOTIDE SEQUENCE [LARGE SCALE GENOMIC DNA]</scope>
</reference>
<dbReference type="NCBIfam" id="TIGR01614">
    <property type="entry name" value="PME_inhib"/>
    <property type="match status" value="1"/>
</dbReference>
<comment type="subcellular location">
    <subcellularLocation>
        <location evidence="1">Secreted</location>
        <location evidence="1">Cell wall</location>
    </subcellularLocation>
</comment>
<evidence type="ECO:0000256" key="6">
    <source>
        <dbReference type="ARBA" id="ARBA00022512"/>
    </source>
</evidence>
<dbReference type="InterPro" id="IPR011050">
    <property type="entry name" value="Pectin_lyase_fold/virulence"/>
</dbReference>
<evidence type="ECO:0000256" key="9">
    <source>
        <dbReference type="PROSITE-ProRule" id="PRU10040"/>
    </source>
</evidence>
<dbReference type="KEGG" id="smo:SELMODRAFT_83756"/>
<dbReference type="GO" id="GO:0042545">
    <property type="term" value="P:cell wall modification"/>
    <property type="evidence" value="ECO:0007669"/>
    <property type="project" value="UniProtKB-UniRule"/>
</dbReference>
<evidence type="ECO:0000256" key="4">
    <source>
        <dbReference type="ARBA" id="ARBA00007786"/>
    </source>
</evidence>
<keyword evidence="8 10" id="KW-0063">Aspartyl esterase</keyword>
<dbReference type="EMBL" id="GL377570">
    <property type="protein sequence ID" value="EFJ33610.1"/>
    <property type="molecule type" value="Genomic_DNA"/>
</dbReference>
<protein>
    <recommendedName>
        <fullName evidence="5 10">Pectinesterase</fullName>
        <ecNumber evidence="5 10">3.1.1.11</ecNumber>
    </recommendedName>
</protein>
<dbReference type="FunCoup" id="D8R1U3">
    <property type="interactions" value="123"/>
</dbReference>
<accession>D8R1U3</accession>
<keyword evidence="7 10" id="KW-0378">Hydrolase</keyword>
<dbReference type="SMART" id="SM00856">
    <property type="entry name" value="PMEI"/>
    <property type="match status" value="1"/>
</dbReference>
<dbReference type="STRING" id="88036.D8R1U3"/>
<keyword evidence="6" id="KW-0964">Secreted</keyword>
<dbReference type="InParanoid" id="D8R1U3"/>
<dbReference type="OrthoDB" id="2019149at2759"/>
<dbReference type="Pfam" id="PF04043">
    <property type="entry name" value="PMEI"/>
    <property type="match status" value="1"/>
</dbReference>
<keyword evidence="13" id="KW-1185">Reference proteome</keyword>
<evidence type="ECO:0000256" key="1">
    <source>
        <dbReference type="ARBA" id="ARBA00004191"/>
    </source>
</evidence>
<evidence type="ECO:0000256" key="2">
    <source>
        <dbReference type="ARBA" id="ARBA00005184"/>
    </source>
</evidence>
<dbReference type="Gene3D" id="1.20.140.40">
    <property type="entry name" value="Invertase/pectin methylesterase inhibitor family protein"/>
    <property type="match status" value="1"/>
</dbReference>
<dbReference type="InterPro" id="IPR033131">
    <property type="entry name" value="Pectinesterase_Asp_AS"/>
</dbReference>
<dbReference type="UniPathway" id="UPA00545">
    <property type="reaction ID" value="UER00823"/>
</dbReference>
<proteinExistence type="inferred from homology"/>
<evidence type="ECO:0000256" key="3">
    <source>
        <dbReference type="ARBA" id="ARBA00006027"/>
    </source>
</evidence>
<dbReference type="InterPro" id="IPR000070">
    <property type="entry name" value="Pectinesterase_cat"/>
</dbReference>
<dbReference type="FunFam" id="2.160.20.10:FF:000029">
    <property type="entry name" value="Pectinesterase 4"/>
    <property type="match status" value="1"/>
</dbReference>
<dbReference type="InterPro" id="IPR035513">
    <property type="entry name" value="Invertase/methylesterase_inhib"/>
</dbReference>
<dbReference type="PROSITE" id="PS00503">
    <property type="entry name" value="PECTINESTERASE_2"/>
    <property type="match status" value="1"/>
</dbReference>
<gene>
    <name evidence="12" type="ORF">SELMODRAFT_83756</name>
</gene>
<sequence length="556" mass="60627">MAKSDATPSRWKAALLLVLAVAGLGFFAAATSTAGRIGSRRSLLARPGDNRDVDPFIVSACHGTRYPEVCVSSIAADPRSRQGFTSPDQIISLAIDLALQSSSRSFNLTAGIRDRAGGNKNLTAASSDCVQVLGFAINRYEKLRRLGLSIAVVKDFEAWLSGILAYQYDCFSALGYVNSSTEVQRVMLQVNAGMDLISNALSMADAWALYGDNVSSWKPPPSKRELSLGRTRGGEVPVEDLRPSSWIQLEQQRKFSVVVGKSGSFKTIQEAIDSAPSNSKERFSIYIQEGIYDERIYVSDSKTMIMLVGAGARKTIISGNNYVREGVTTMDTATVLVAGDGFVARDLTIRNTAGPELHQAVALRINSDKAVIQSCTLEGYQDTLYSHTNRHYFENCTITGTVDFIFGNAAAFFSNCKLVVRPGRTGVYTSMVTAHGRIDPAQTIGFVFHKCSVETSEEFSGGAPKKLHVYLGRPWKMFSRAVFLDCYLSSSVDPQGWLAWKGDFALDTLLFAEYESYGPGADASHRVPWSTQLNPSQTSAYSAQEFIQGDGWIPKP</sequence>
<dbReference type="SUPFAM" id="SSF51126">
    <property type="entry name" value="Pectin lyase-like"/>
    <property type="match status" value="1"/>
</dbReference>
<feature type="domain" description="Pectinesterase inhibitor" evidence="11">
    <location>
        <begin position="52"/>
        <end position="203"/>
    </location>
</feature>
<dbReference type="Gramene" id="EFJ33610">
    <property type="protein sequence ID" value="EFJ33610"/>
    <property type="gene ID" value="SELMODRAFT_83756"/>
</dbReference>
<evidence type="ECO:0000313" key="12">
    <source>
        <dbReference type="EMBL" id="EFJ33610.1"/>
    </source>
</evidence>
<evidence type="ECO:0000259" key="11">
    <source>
        <dbReference type="SMART" id="SM00856"/>
    </source>
</evidence>
<dbReference type="AlphaFoldDB" id="D8R1U3"/>
<feature type="active site" evidence="9">
    <location>
        <position position="403"/>
    </location>
</feature>
<evidence type="ECO:0000256" key="10">
    <source>
        <dbReference type="RuleBase" id="RU000589"/>
    </source>
</evidence>
<dbReference type="CDD" id="cd15798">
    <property type="entry name" value="PMEI-like_3"/>
    <property type="match status" value="1"/>
</dbReference>
<dbReference type="eggNOG" id="ENOG502QW0X">
    <property type="taxonomic scope" value="Eukaryota"/>
</dbReference>
<comment type="similarity">
    <text evidence="3">In the N-terminal section; belongs to the PMEI family.</text>
</comment>
<comment type="catalytic activity">
    <reaction evidence="10">
        <text>[(1-&gt;4)-alpha-D-galacturonosyl methyl ester](n) + n H2O = [(1-&gt;4)-alpha-D-galacturonosyl](n) + n methanol + n H(+)</text>
        <dbReference type="Rhea" id="RHEA:22380"/>
        <dbReference type="Rhea" id="RHEA-COMP:14570"/>
        <dbReference type="Rhea" id="RHEA-COMP:14573"/>
        <dbReference type="ChEBI" id="CHEBI:15377"/>
        <dbReference type="ChEBI" id="CHEBI:15378"/>
        <dbReference type="ChEBI" id="CHEBI:17790"/>
        <dbReference type="ChEBI" id="CHEBI:140522"/>
        <dbReference type="ChEBI" id="CHEBI:140523"/>
        <dbReference type="EC" id="3.1.1.11"/>
    </reaction>
</comment>